<reference evidence="1 2" key="1">
    <citation type="journal article" date="2022" name="DNA Res.">
        <title>Chromosomal-level genome assembly of the orchid tree Bauhinia variegata (Leguminosae; Cercidoideae) supports the allotetraploid origin hypothesis of Bauhinia.</title>
        <authorList>
            <person name="Zhong Y."/>
            <person name="Chen Y."/>
            <person name="Zheng D."/>
            <person name="Pang J."/>
            <person name="Liu Y."/>
            <person name="Luo S."/>
            <person name="Meng S."/>
            <person name="Qian L."/>
            <person name="Wei D."/>
            <person name="Dai S."/>
            <person name="Zhou R."/>
        </authorList>
    </citation>
    <scope>NUCLEOTIDE SEQUENCE [LARGE SCALE GENOMIC DNA]</scope>
    <source>
        <strain evidence="1">BV-YZ2020</strain>
    </source>
</reference>
<organism evidence="1 2">
    <name type="scientific">Bauhinia variegata</name>
    <name type="common">Purple orchid tree</name>
    <name type="synonym">Phanera variegata</name>
    <dbReference type="NCBI Taxonomy" id="167791"/>
    <lineage>
        <taxon>Eukaryota</taxon>
        <taxon>Viridiplantae</taxon>
        <taxon>Streptophyta</taxon>
        <taxon>Embryophyta</taxon>
        <taxon>Tracheophyta</taxon>
        <taxon>Spermatophyta</taxon>
        <taxon>Magnoliopsida</taxon>
        <taxon>eudicotyledons</taxon>
        <taxon>Gunneridae</taxon>
        <taxon>Pentapetalae</taxon>
        <taxon>rosids</taxon>
        <taxon>fabids</taxon>
        <taxon>Fabales</taxon>
        <taxon>Fabaceae</taxon>
        <taxon>Cercidoideae</taxon>
        <taxon>Cercideae</taxon>
        <taxon>Bauhiniinae</taxon>
        <taxon>Bauhinia</taxon>
    </lineage>
</organism>
<proteinExistence type="predicted"/>
<evidence type="ECO:0000313" key="1">
    <source>
        <dbReference type="EMBL" id="KAI4355803.1"/>
    </source>
</evidence>
<sequence>MEYLNRLVMNATQHKEFHFHPKCKKIQLTHLTFADDLMVFSRGDLQLVGILKKVIDEFSSVFGLNVNFTKSSIFFGRVKEDDQQNNLAMLDYAKGQLPVCYLGVPLHSSRLQVTKYALLIQKMCSKIQHCTARSLSYAGRSQLITSVLSSTQNFWSSIFPLPLPVI</sequence>
<comment type="caution">
    <text evidence="1">The sequence shown here is derived from an EMBL/GenBank/DDBJ whole genome shotgun (WGS) entry which is preliminary data.</text>
</comment>
<name>A0ACB9Q503_BAUVA</name>
<protein>
    <submittedName>
        <fullName evidence="1">Uncharacterized protein</fullName>
    </submittedName>
</protein>
<dbReference type="Proteomes" id="UP000828941">
    <property type="component" value="Chromosome 2"/>
</dbReference>
<keyword evidence="2" id="KW-1185">Reference proteome</keyword>
<gene>
    <name evidence="1" type="ORF">L6164_004542</name>
</gene>
<dbReference type="EMBL" id="CM039427">
    <property type="protein sequence ID" value="KAI4355803.1"/>
    <property type="molecule type" value="Genomic_DNA"/>
</dbReference>
<evidence type="ECO:0000313" key="2">
    <source>
        <dbReference type="Proteomes" id="UP000828941"/>
    </source>
</evidence>
<accession>A0ACB9Q503</accession>